<evidence type="ECO:0000256" key="3">
    <source>
        <dbReference type="ARBA" id="ARBA00023136"/>
    </source>
</evidence>
<proteinExistence type="predicted"/>
<keyword evidence="5" id="KW-0449">Lipoprotein</keyword>
<dbReference type="EMBL" id="WLZY01000003">
    <property type="protein sequence ID" value="NDL57688.1"/>
    <property type="molecule type" value="Genomic_DNA"/>
</dbReference>
<gene>
    <name evidence="8" type="ORF">F7O44_11445</name>
</gene>
<dbReference type="PROSITE" id="PS51257">
    <property type="entry name" value="PROKAR_LIPOPROTEIN"/>
    <property type="match status" value="1"/>
</dbReference>
<keyword evidence="2 7" id="KW-0732">Signal</keyword>
<dbReference type="Proteomes" id="UP000460435">
    <property type="component" value="Unassembled WGS sequence"/>
</dbReference>
<evidence type="ECO:0000256" key="6">
    <source>
        <dbReference type="SAM" id="MobiDB-lite"/>
    </source>
</evidence>
<dbReference type="InterPro" id="IPR050490">
    <property type="entry name" value="Bact_solute-bd_prot1"/>
</dbReference>
<feature type="region of interest" description="Disordered" evidence="6">
    <location>
        <begin position="428"/>
        <end position="448"/>
    </location>
</feature>
<dbReference type="PANTHER" id="PTHR43649:SF33">
    <property type="entry name" value="POLYGALACTURONAN_RHAMNOGALACTURONAN-BINDING PROTEIN YTCQ"/>
    <property type="match status" value="1"/>
</dbReference>
<dbReference type="Gene3D" id="3.40.190.10">
    <property type="entry name" value="Periplasmic binding protein-like II"/>
    <property type="match status" value="1"/>
</dbReference>
<dbReference type="RefSeq" id="WP_162450362.1">
    <property type="nucleotide sequence ID" value="NZ_WLZY01000003.1"/>
</dbReference>
<sequence>MRRTRILRMSAVAAGAFALVLSGCGSGDTQTDARDDAGGAAPDGEPGSVVLYSTQFNPVEEADAIRRDVLASFTGDAEFVGASGDGEFIDRVSAEAQAGRGEIGLLGALHGTYVDLQDQGLLTDLSDLVDEMADLGIPDDVLELGRLGTDQQWYIPWVQASYVVAADKQALEYLPDGADVESLTYDEYLQWAANTAEGTGAPRFGFPAGEEGLMHRFLQGYLLPSFTGGVVRTFGDNAAWEYLAELWEYVHPQSLTYEFMEDPLLSGEVLVAWDHVARLKNALDSRPDDFVVVPVPSGPAGRAHMPVVAGLAVPESSPDPDAAKDLIRHLLSVDSQLATLSAVAFYPVVETGDAGDLEPGIQLAADAVESQANADDALLVLLPLGLGEQGGTFNDIYRSAFERVAVSGEDPSDAVGTEAARLEDMMENTGAPCWSPDEPSDGPCPVGN</sequence>
<reference evidence="8 9" key="1">
    <citation type="submission" date="2019-11" db="EMBL/GenBank/DDBJ databases">
        <authorList>
            <person name="Li X.-J."/>
            <person name="Feng X.-M."/>
        </authorList>
    </citation>
    <scope>NUCLEOTIDE SEQUENCE [LARGE SCALE GENOMIC DNA]</scope>
    <source>
        <strain evidence="8 9">XMNu-373</strain>
    </source>
</reference>
<dbReference type="InterPro" id="IPR006059">
    <property type="entry name" value="SBP"/>
</dbReference>
<evidence type="ECO:0000313" key="8">
    <source>
        <dbReference type="EMBL" id="NDL57688.1"/>
    </source>
</evidence>
<evidence type="ECO:0000256" key="7">
    <source>
        <dbReference type="SAM" id="SignalP"/>
    </source>
</evidence>
<feature type="chain" id="PRO_5039303921" evidence="7">
    <location>
        <begin position="19"/>
        <end position="448"/>
    </location>
</feature>
<accession>A0A7K3M5H6</accession>
<name>A0A7K3M5H6_9ACTN</name>
<protein>
    <submittedName>
        <fullName evidence="8">Extracellular solute-binding protein</fullName>
    </submittedName>
</protein>
<organism evidence="8 9">
    <name type="scientific">Phytoactinopolyspora mesophila</name>
    <dbReference type="NCBI Taxonomy" id="2650750"/>
    <lineage>
        <taxon>Bacteria</taxon>
        <taxon>Bacillati</taxon>
        <taxon>Actinomycetota</taxon>
        <taxon>Actinomycetes</taxon>
        <taxon>Jiangellales</taxon>
        <taxon>Jiangellaceae</taxon>
        <taxon>Phytoactinopolyspora</taxon>
    </lineage>
</organism>
<evidence type="ECO:0000256" key="5">
    <source>
        <dbReference type="ARBA" id="ARBA00023288"/>
    </source>
</evidence>
<keyword evidence="9" id="KW-1185">Reference proteome</keyword>
<dbReference type="Pfam" id="PF01547">
    <property type="entry name" value="SBP_bac_1"/>
    <property type="match status" value="1"/>
</dbReference>
<dbReference type="AlphaFoldDB" id="A0A7K3M5H6"/>
<dbReference type="SUPFAM" id="SSF53850">
    <property type="entry name" value="Periplasmic binding protein-like II"/>
    <property type="match status" value="1"/>
</dbReference>
<dbReference type="PANTHER" id="PTHR43649">
    <property type="entry name" value="ARABINOSE-BINDING PROTEIN-RELATED"/>
    <property type="match status" value="1"/>
</dbReference>
<evidence type="ECO:0000256" key="4">
    <source>
        <dbReference type="ARBA" id="ARBA00023139"/>
    </source>
</evidence>
<evidence type="ECO:0000313" key="9">
    <source>
        <dbReference type="Proteomes" id="UP000460435"/>
    </source>
</evidence>
<feature type="signal peptide" evidence="7">
    <location>
        <begin position="1"/>
        <end position="18"/>
    </location>
</feature>
<keyword evidence="4" id="KW-0564">Palmitate</keyword>
<comment type="caution">
    <text evidence="8">The sequence shown here is derived from an EMBL/GenBank/DDBJ whole genome shotgun (WGS) entry which is preliminary data.</text>
</comment>
<keyword evidence="3" id="KW-0472">Membrane</keyword>
<evidence type="ECO:0000256" key="1">
    <source>
        <dbReference type="ARBA" id="ARBA00022475"/>
    </source>
</evidence>
<evidence type="ECO:0000256" key="2">
    <source>
        <dbReference type="ARBA" id="ARBA00022729"/>
    </source>
</evidence>
<keyword evidence="1" id="KW-1003">Cell membrane</keyword>